<dbReference type="OrthoDB" id="434253at2759"/>
<keyword evidence="2" id="KW-1185">Reference proteome</keyword>
<name>A0A1Y2CV38_9BASI</name>
<gene>
    <name evidence="1" type="ORF">BCR35DRAFT_310754</name>
</gene>
<protein>
    <recommendedName>
        <fullName evidence="3">Pyridoxamine 5'-phosphate oxidase Alr4036 family FMN-binding domain-containing protein</fullName>
    </recommendedName>
</protein>
<accession>A0A1Y2CV38</accession>
<dbReference type="PANTHER" id="PTHR28243:SF1">
    <property type="entry name" value="PYRIDOXAMINE 5'-PHOSPHATE OXIDASE ALR4036 FAMILY FMN-BINDING DOMAIN-CONTAINING PROTEIN"/>
    <property type="match status" value="1"/>
</dbReference>
<sequence length="149" mass="16718">MPKGSLMLAITKAAGSPSEYVFWASPTGDQIRVRGLVHLYTPSSPASEQSVASLLPDLDWEAFRLEQWKGLSSHLRATFVHEAPGEPVDDDHEEEVERLEVGDEKEEAALKRFCLVVFEPRRSIGAKPPNRFTWTLEDNGSWTKQRVAV</sequence>
<dbReference type="STRING" id="106004.A0A1Y2CV38"/>
<dbReference type="EMBL" id="MCGR01000110">
    <property type="protein sequence ID" value="ORY50185.1"/>
    <property type="molecule type" value="Genomic_DNA"/>
</dbReference>
<dbReference type="PANTHER" id="PTHR28243">
    <property type="entry name" value="AGL049CP"/>
    <property type="match status" value="1"/>
</dbReference>
<dbReference type="InParanoid" id="A0A1Y2CV38"/>
<dbReference type="SUPFAM" id="SSF50475">
    <property type="entry name" value="FMN-binding split barrel"/>
    <property type="match status" value="1"/>
</dbReference>
<reference evidence="1 2" key="1">
    <citation type="submission" date="2016-07" db="EMBL/GenBank/DDBJ databases">
        <title>Pervasive Adenine N6-methylation of Active Genes in Fungi.</title>
        <authorList>
            <consortium name="DOE Joint Genome Institute"/>
            <person name="Mondo S.J."/>
            <person name="Dannebaum R.O."/>
            <person name="Kuo R.C."/>
            <person name="Labutti K."/>
            <person name="Haridas S."/>
            <person name="Kuo A."/>
            <person name="Salamov A."/>
            <person name="Ahrendt S.R."/>
            <person name="Lipzen A."/>
            <person name="Sullivan W."/>
            <person name="Andreopoulos W.B."/>
            <person name="Clum A."/>
            <person name="Lindquist E."/>
            <person name="Daum C."/>
            <person name="Ramamoorthy G.K."/>
            <person name="Gryganskyi A."/>
            <person name="Culley D."/>
            <person name="Magnuson J.K."/>
            <person name="James T.Y."/>
            <person name="O'Malley M.A."/>
            <person name="Stajich J.E."/>
            <person name="Spatafora J.W."/>
            <person name="Visel A."/>
            <person name="Grigoriev I.V."/>
        </authorList>
    </citation>
    <scope>NUCLEOTIDE SEQUENCE [LARGE SCALE GENOMIC DNA]</scope>
    <source>
        <strain evidence="1 2">62-1032</strain>
    </source>
</reference>
<evidence type="ECO:0000313" key="2">
    <source>
        <dbReference type="Proteomes" id="UP000193467"/>
    </source>
</evidence>
<evidence type="ECO:0008006" key="3">
    <source>
        <dbReference type="Google" id="ProtNLM"/>
    </source>
</evidence>
<organism evidence="1 2">
    <name type="scientific">Leucosporidium creatinivorum</name>
    <dbReference type="NCBI Taxonomy" id="106004"/>
    <lineage>
        <taxon>Eukaryota</taxon>
        <taxon>Fungi</taxon>
        <taxon>Dikarya</taxon>
        <taxon>Basidiomycota</taxon>
        <taxon>Pucciniomycotina</taxon>
        <taxon>Microbotryomycetes</taxon>
        <taxon>Leucosporidiales</taxon>
        <taxon>Leucosporidium</taxon>
    </lineage>
</organism>
<dbReference type="AlphaFoldDB" id="A0A1Y2CV38"/>
<dbReference type="InterPro" id="IPR012349">
    <property type="entry name" value="Split_barrel_FMN-bd"/>
</dbReference>
<comment type="caution">
    <text evidence="1">The sequence shown here is derived from an EMBL/GenBank/DDBJ whole genome shotgun (WGS) entry which is preliminary data.</text>
</comment>
<dbReference type="Gene3D" id="2.30.110.10">
    <property type="entry name" value="Electron Transport, Fmn-binding Protein, Chain A"/>
    <property type="match status" value="1"/>
</dbReference>
<proteinExistence type="predicted"/>
<dbReference type="Proteomes" id="UP000193467">
    <property type="component" value="Unassembled WGS sequence"/>
</dbReference>
<evidence type="ECO:0000313" key="1">
    <source>
        <dbReference type="EMBL" id="ORY50185.1"/>
    </source>
</evidence>